<evidence type="ECO:0000313" key="1">
    <source>
        <dbReference type="EMBL" id="MDJ1135717.1"/>
    </source>
</evidence>
<gene>
    <name evidence="1" type="ORF">NMN56_027940</name>
</gene>
<reference evidence="1 2" key="1">
    <citation type="submission" date="2023-05" db="EMBL/GenBank/DDBJ databases">
        <title>Streptantibioticus silvisoli sp. nov., acidotolerant actinomycetes 1 from pine litter.</title>
        <authorList>
            <person name="Swiecimska M."/>
            <person name="Golinska P."/>
            <person name="Sangal V."/>
            <person name="Wachnowicz B."/>
            <person name="Goodfellow M."/>
        </authorList>
    </citation>
    <scope>NUCLEOTIDE SEQUENCE [LARGE SCALE GENOMIC DNA]</scope>
    <source>
        <strain evidence="1 2">DSM 42109</strain>
    </source>
</reference>
<accession>A0ABT7A3S8</accession>
<evidence type="ECO:0008006" key="3">
    <source>
        <dbReference type="Google" id="ProtNLM"/>
    </source>
</evidence>
<comment type="caution">
    <text evidence="1">The sequence shown here is derived from an EMBL/GenBank/DDBJ whole genome shotgun (WGS) entry which is preliminary data.</text>
</comment>
<organism evidence="1 2">
    <name type="scientific">Streptomyces iconiensis</name>
    <dbReference type="NCBI Taxonomy" id="1384038"/>
    <lineage>
        <taxon>Bacteria</taxon>
        <taxon>Bacillati</taxon>
        <taxon>Actinomycetota</taxon>
        <taxon>Actinomycetes</taxon>
        <taxon>Kitasatosporales</taxon>
        <taxon>Streptomycetaceae</taxon>
        <taxon>Streptomyces</taxon>
    </lineage>
</organism>
<dbReference type="EMBL" id="JANCPR020000032">
    <property type="protein sequence ID" value="MDJ1135717.1"/>
    <property type="molecule type" value="Genomic_DNA"/>
</dbReference>
<evidence type="ECO:0000313" key="2">
    <source>
        <dbReference type="Proteomes" id="UP001214441"/>
    </source>
</evidence>
<dbReference type="Proteomes" id="UP001214441">
    <property type="component" value="Unassembled WGS sequence"/>
</dbReference>
<keyword evidence="2" id="KW-1185">Reference proteome</keyword>
<name>A0ABT7A3S8_9ACTN</name>
<proteinExistence type="predicted"/>
<sequence>MLSSVGVARGVRGGWCGGPDAAAARAAKEYPSALRAAAGPVRYTLLSTLCHVRQTEITDSLVELFIQLVQKINTRADKSSHRLAAWGAPVVTRAQVPVITEV</sequence>
<dbReference type="RefSeq" id="WP_280842902.1">
    <property type="nucleotide sequence ID" value="NZ_JANCPR020000032.1"/>
</dbReference>
<protein>
    <recommendedName>
        <fullName evidence="3">Transposase</fullName>
    </recommendedName>
</protein>